<protein>
    <submittedName>
        <fullName evidence="2">Uncharacterized protein</fullName>
    </submittedName>
</protein>
<dbReference type="RefSeq" id="WP_168291019.1">
    <property type="nucleotide sequence ID" value="NZ_JACCPJ010000005.1"/>
</dbReference>
<sequence>MIQNFIPVIYVRLNAENQHHAAATSSTSRTCFLRRTDNAPAREGPKLNTFDPRNHAFPGGFETPPANEFSRAMRRATIHGVDAFDPHNQFYQSFHMIHSKAAAR</sequence>
<feature type="region of interest" description="Disordered" evidence="1">
    <location>
        <begin position="37"/>
        <end position="59"/>
    </location>
</feature>
<accession>A0A7Z0RMK0</accession>
<evidence type="ECO:0000313" key="3">
    <source>
        <dbReference type="Proteomes" id="UP000532162"/>
    </source>
</evidence>
<gene>
    <name evidence="2" type="ORF">HX900_21025</name>
</gene>
<organism evidence="2 3">
    <name type="scientific">Rhizobium changzhiense</name>
    <dbReference type="NCBI Taxonomy" id="2692317"/>
    <lineage>
        <taxon>Bacteria</taxon>
        <taxon>Pseudomonadati</taxon>
        <taxon>Pseudomonadota</taxon>
        <taxon>Alphaproteobacteria</taxon>
        <taxon>Hyphomicrobiales</taxon>
        <taxon>Rhizobiaceae</taxon>
        <taxon>Rhizobium/Agrobacterium group</taxon>
        <taxon>Rhizobium</taxon>
    </lineage>
</organism>
<name>A0A7Z0RMK0_9HYPH</name>
<comment type="caution">
    <text evidence="2">The sequence shown here is derived from an EMBL/GenBank/DDBJ whole genome shotgun (WGS) entry which is preliminary data.</text>
</comment>
<evidence type="ECO:0000256" key="1">
    <source>
        <dbReference type="SAM" id="MobiDB-lite"/>
    </source>
</evidence>
<dbReference type="Proteomes" id="UP000532162">
    <property type="component" value="Unassembled WGS sequence"/>
</dbReference>
<dbReference type="EMBL" id="JACCPJ010000005">
    <property type="protein sequence ID" value="NZD63562.1"/>
    <property type="molecule type" value="Genomic_DNA"/>
</dbReference>
<proteinExistence type="predicted"/>
<reference evidence="2 3" key="1">
    <citation type="submission" date="2020-07" db="EMBL/GenBank/DDBJ databases">
        <authorList>
            <person name="Sun Q."/>
        </authorList>
    </citation>
    <scope>NUCLEOTIDE SEQUENCE [LARGE SCALE GENOMIC DNA]</scope>
    <source>
        <strain evidence="2 3">WYCCWR 11290</strain>
    </source>
</reference>
<evidence type="ECO:0000313" key="2">
    <source>
        <dbReference type="EMBL" id="NZD63562.1"/>
    </source>
</evidence>
<dbReference type="AlphaFoldDB" id="A0A7Z0RMK0"/>